<organism evidence="1 2">
    <name type="scientific">Catharanthus roseus</name>
    <name type="common">Madagascar periwinkle</name>
    <name type="synonym">Vinca rosea</name>
    <dbReference type="NCBI Taxonomy" id="4058"/>
    <lineage>
        <taxon>Eukaryota</taxon>
        <taxon>Viridiplantae</taxon>
        <taxon>Streptophyta</taxon>
        <taxon>Embryophyta</taxon>
        <taxon>Tracheophyta</taxon>
        <taxon>Spermatophyta</taxon>
        <taxon>Magnoliopsida</taxon>
        <taxon>eudicotyledons</taxon>
        <taxon>Gunneridae</taxon>
        <taxon>Pentapetalae</taxon>
        <taxon>asterids</taxon>
        <taxon>lamiids</taxon>
        <taxon>Gentianales</taxon>
        <taxon>Apocynaceae</taxon>
        <taxon>Rauvolfioideae</taxon>
        <taxon>Vinceae</taxon>
        <taxon>Catharanthinae</taxon>
        <taxon>Catharanthus</taxon>
    </lineage>
</organism>
<accession>A0ACC0BVI2</accession>
<dbReference type="Proteomes" id="UP001060085">
    <property type="component" value="Linkage Group LG02"/>
</dbReference>
<dbReference type="EMBL" id="CM044702">
    <property type="protein sequence ID" value="KAI5676688.1"/>
    <property type="molecule type" value="Genomic_DNA"/>
</dbReference>
<keyword evidence="2" id="KW-1185">Reference proteome</keyword>
<reference evidence="2" key="1">
    <citation type="journal article" date="2023" name="Nat. Plants">
        <title>Single-cell RNA sequencing provides a high-resolution roadmap for understanding the multicellular compartmentation of specialized metabolism.</title>
        <authorList>
            <person name="Sun S."/>
            <person name="Shen X."/>
            <person name="Li Y."/>
            <person name="Li Y."/>
            <person name="Wang S."/>
            <person name="Li R."/>
            <person name="Zhang H."/>
            <person name="Shen G."/>
            <person name="Guo B."/>
            <person name="Wei J."/>
            <person name="Xu J."/>
            <person name="St-Pierre B."/>
            <person name="Chen S."/>
            <person name="Sun C."/>
        </authorList>
    </citation>
    <scope>NUCLEOTIDE SEQUENCE [LARGE SCALE GENOMIC DNA]</scope>
</reference>
<evidence type="ECO:0000313" key="1">
    <source>
        <dbReference type="EMBL" id="KAI5676688.1"/>
    </source>
</evidence>
<comment type="caution">
    <text evidence="1">The sequence shown here is derived from an EMBL/GenBank/DDBJ whole genome shotgun (WGS) entry which is preliminary data.</text>
</comment>
<proteinExistence type="predicted"/>
<sequence>MVRHSGYRGDDDLSPVTNRTGRVEGRTITASSRGTVYDPYLNAPTVRPHIPYRSAAQEPLKEFNGQPRQIGVEFFYQMMGTAPQDSSYSTYGHIAIAYGVSSSKPYIGRHSTYRGFEGDRGKRLTGSFMSVISKISGSCNKRLDVAREVPAPTQRRKKVKALD</sequence>
<gene>
    <name evidence="1" type="ORF">M9H77_07638</name>
</gene>
<protein>
    <submittedName>
        <fullName evidence="1">Uncharacterized protein</fullName>
    </submittedName>
</protein>
<name>A0ACC0BVI2_CATRO</name>
<evidence type="ECO:0000313" key="2">
    <source>
        <dbReference type="Proteomes" id="UP001060085"/>
    </source>
</evidence>